<evidence type="ECO:0000259" key="3">
    <source>
        <dbReference type="Pfam" id="PF10079"/>
    </source>
</evidence>
<dbReference type="InterPro" id="IPR055398">
    <property type="entry name" value="Rossmann-like_BshC"/>
</dbReference>
<evidence type="ECO:0000256" key="2">
    <source>
        <dbReference type="HAMAP-Rule" id="MF_01867"/>
    </source>
</evidence>
<keyword evidence="6" id="KW-1185">Reference proteome</keyword>
<dbReference type="GO" id="GO:0016874">
    <property type="term" value="F:ligase activity"/>
    <property type="evidence" value="ECO:0007669"/>
    <property type="project" value="UniProtKB-KW"/>
</dbReference>
<dbReference type="RefSeq" id="WP_188369306.1">
    <property type="nucleotide sequence ID" value="NZ_BMFH01000001.1"/>
</dbReference>
<dbReference type="PIRSF" id="PIRSF012535">
    <property type="entry name" value="UCP012535"/>
    <property type="match status" value="1"/>
</dbReference>
<reference evidence="6" key="1">
    <citation type="journal article" date="2019" name="Int. J. Syst. Evol. Microbiol.">
        <title>The Global Catalogue of Microorganisms (GCM) 10K type strain sequencing project: providing services to taxonomists for standard genome sequencing and annotation.</title>
        <authorList>
            <consortium name="The Broad Institute Genomics Platform"/>
            <consortium name="The Broad Institute Genome Sequencing Center for Infectious Disease"/>
            <person name="Wu L."/>
            <person name="Ma J."/>
        </authorList>
    </citation>
    <scope>NUCLEOTIDE SEQUENCE [LARGE SCALE GENOMIC DNA]</scope>
    <source>
        <strain evidence="6">CGMCC 1.12606</strain>
    </source>
</reference>
<evidence type="ECO:0000313" key="6">
    <source>
        <dbReference type="Proteomes" id="UP000625780"/>
    </source>
</evidence>
<protein>
    <recommendedName>
        <fullName evidence="2">Putative cysteine ligase BshC</fullName>
        <ecNumber evidence="2">6.-.-.-</ecNumber>
    </recommendedName>
</protein>
<evidence type="ECO:0000259" key="4">
    <source>
        <dbReference type="Pfam" id="PF24850"/>
    </source>
</evidence>
<sequence>MQPAGIPFRETGYFSEIICDYLDQAPVLKEFYHRYPSIVSFGAQIKEKKASFLPEQRKVLLEALNRQYDHLDPPSEVRANIEFLAKENTFTVVTGHQLNIFTGPLYFLYKIISTIKLTEELGKKYPENHFVPVYWMATEDHDFDEINYFNFKGKKLQWNRESAGPVGRLSTEGLEAVLELFSMEMGQGKYAAELSELFSKAYLGHENLTRATRCLVNELFGHYGLVIVDGDDPSLKRSFLPYIKQDLYEHTSYRQVSETIESLTKASPSCSIQVNPREINYFYILDDLRERLIEKEGKYYVNNTELVFSREEIEAELEAHPERFSPNVITRPLYQEVVLPNLCYIGGGGELAYWLELKSHFDAANVPFPALLLRNSALLLTGKQEKKIRKMSLHVRDLFLDQNRLINKKIREISNIDIDFSPQREHLKKQFEALYSLAEKTDKSFLGAVKAQEVKQIKGLDKLEKRLLKAQKRKLVDQVERMTEIQNELFPNGSLQERVVNFSELYLEMGKGLIPFLMDSMDPFSSEFYVLQTP</sequence>
<feature type="domain" description="Bacillithiol biosynthesis BshC N-terminal Rossmann-like" evidence="3">
    <location>
        <begin position="1"/>
        <end position="375"/>
    </location>
</feature>
<keyword evidence="5" id="KW-0575">Peroxidase</keyword>
<dbReference type="NCBIfam" id="TIGR03998">
    <property type="entry name" value="thiol_BshC"/>
    <property type="match status" value="1"/>
</dbReference>
<dbReference type="InterPro" id="IPR055399">
    <property type="entry name" value="CC_BshC"/>
</dbReference>
<proteinExistence type="inferred from homology"/>
<dbReference type="Pfam" id="PF10079">
    <property type="entry name" value="Rossmann-like_BshC"/>
    <property type="match status" value="1"/>
</dbReference>
<dbReference type="Proteomes" id="UP000625780">
    <property type="component" value="Unassembled WGS sequence"/>
</dbReference>
<dbReference type="EMBL" id="BMFH01000001">
    <property type="protein sequence ID" value="GGD42527.1"/>
    <property type="molecule type" value="Genomic_DNA"/>
</dbReference>
<dbReference type="Pfam" id="PF24850">
    <property type="entry name" value="CC_BshC"/>
    <property type="match status" value="1"/>
</dbReference>
<keyword evidence="1 2" id="KW-0436">Ligase</keyword>
<dbReference type="EC" id="6.-.-.-" evidence="2"/>
<gene>
    <name evidence="2 5" type="primary">bshC</name>
    <name evidence="5" type="ORF">GCM10011361_06870</name>
</gene>
<evidence type="ECO:0000313" key="5">
    <source>
        <dbReference type="EMBL" id="GGD42527.1"/>
    </source>
</evidence>
<name>A0ABQ1QRJ2_9FLAO</name>
<dbReference type="GO" id="GO:0004601">
    <property type="term" value="F:peroxidase activity"/>
    <property type="evidence" value="ECO:0007669"/>
    <property type="project" value="UniProtKB-KW"/>
</dbReference>
<dbReference type="InterPro" id="IPR011199">
    <property type="entry name" value="Bacillithiol_biosynth_BshC"/>
</dbReference>
<evidence type="ECO:0000256" key="1">
    <source>
        <dbReference type="ARBA" id="ARBA00022598"/>
    </source>
</evidence>
<comment type="caution">
    <text evidence="5">The sequence shown here is derived from an EMBL/GenBank/DDBJ whole genome shotgun (WGS) entry which is preliminary data.</text>
</comment>
<accession>A0ABQ1QRJ2</accession>
<keyword evidence="5" id="KW-0560">Oxidoreductase</keyword>
<dbReference type="HAMAP" id="MF_01867">
    <property type="entry name" value="BshC"/>
    <property type="match status" value="1"/>
</dbReference>
<organism evidence="5 6">
    <name type="scientific">Muriicola marianensis</name>
    <dbReference type="NCBI Taxonomy" id="1324801"/>
    <lineage>
        <taxon>Bacteria</taxon>
        <taxon>Pseudomonadati</taxon>
        <taxon>Bacteroidota</taxon>
        <taxon>Flavobacteriia</taxon>
        <taxon>Flavobacteriales</taxon>
        <taxon>Flavobacteriaceae</taxon>
        <taxon>Muriicola</taxon>
    </lineage>
</organism>
<feature type="domain" description="Bacillithiol biosynthesis BshC C-terminal coiled-coil" evidence="4">
    <location>
        <begin position="377"/>
        <end position="532"/>
    </location>
</feature>
<comment type="similarity">
    <text evidence="2">Belongs to the BshC family.</text>
</comment>